<accession>A0A0F9Q9Z1</accession>
<organism evidence="1">
    <name type="scientific">marine sediment metagenome</name>
    <dbReference type="NCBI Taxonomy" id="412755"/>
    <lineage>
        <taxon>unclassified sequences</taxon>
        <taxon>metagenomes</taxon>
        <taxon>ecological metagenomes</taxon>
    </lineage>
</organism>
<protein>
    <submittedName>
        <fullName evidence="1">Uncharacterized protein</fullName>
    </submittedName>
</protein>
<dbReference type="EMBL" id="LAZR01004285">
    <property type="protein sequence ID" value="KKN10011.1"/>
    <property type="molecule type" value="Genomic_DNA"/>
</dbReference>
<dbReference type="AlphaFoldDB" id="A0A0F9Q9Z1"/>
<comment type="caution">
    <text evidence="1">The sequence shown here is derived from an EMBL/GenBank/DDBJ whole genome shotgun (WGS) entry which is preliminary data.</text>
</comment>
<reference evidence="1" key="1">
    <citation type="journal article" date="2015" name="Nature">
        <title>Complex archaea that bridge the gap between prokaryotes and eukaryotes.</title>
        <authorList>
            <person name="Spang A."/>
            <person name="Saw J.H."/>
            <person name="Jorgensen S.L."/>
            <person name="Zaremba-Niedzwiedzka K."/>
            <person name="Martijn J."/>
            <person name="Lind A.E."/>
            <person name="van Eijk R."/>
            <person name="Schleper C."/>
            <person name="Guy L."/>
            <person name="Ettema T.J."/>
        </authorList>
    </citation>
    <scope>NUCLEOTIDE SEQUENCE</scope>
</reference>
<proteinExistence type="predicted"/>
<evidence type="ECO:0000313" key="1">
    <source>
        <dbReference type="EMBL" id="KKN10011.1"/>
    </source>
</evidence>
<sequence>MAKKPKVVELSYKVKYGMEKWAIKEIAKKNPYLTIRMVEDIINQILEHVYTLVLKDMTWWIKRFVPKMTGRLRFDFWSYLQQSTVKKTKLTIILRTTQLYGKWVNKMKTSQVRHKGKKVTVDGIEFTLYDPQAIGGFFEKMVDATIKSIEMNLKKIKSKFARKTKLKYKEMKIVGLW</sequence>
<gene>
    <name evidence="1" type="ORF">LCGC14_1040940</name>
</gene>
<name>A0A0F9Q9Z1_9ZZZZ</name>